<organism evidence="3 4">
    <name type="scientific">Hohenbuehelia grisea</name>
    <dbReference type="NCBI Taxonomy" id="104357"/>
    <lineage>
        <taxon>Eukaryota</taxon>
        <taxon>Fungi</taxon>
        <taxon>Dikarya</taxon>
        <taxon>Basidiomycota</taxon>
        <taxon>Agaricomycotina</taxon>
        <taxon>Agaricomycetes</taxon>
        <taxon>Agaricomycetidae</taxon>
        <taxon>Agaricales</taxon>
        <taxon>Pleurotineae</taxon>
        <taxon>Pleurotaceae</taxon>
        <taxon>Hohenbuehelia</taxon>
    </lineage>
</organism>
<dbReference type="Gene3D" id="2.30.30.140">
    <property type="match status" value="1"/>
</dbReference>
<keyword evidence="4" id="KW-1185">Reference proteome</keyword>
<evidence type="ECO:0000256" key="1">
    <source>
        <dbReference type="SAM" id="MobiDB-lite"/>
    </source>
</evidence>
<dbReference type="InterPro" id="IPR035441">
    <property type="entry name" value="TFIIS/LEDGF_dom_sf"/>
</dbReference>
<name>A0ABR3JMY5_9AGAR</name>
<dbReference type="SUPFAM" id="SSF47676">
    <property type="entry name" value="Conserved domain common to transcription factors TFIIS, elongin A, CRSP70"/>
    <property type="match status" value="1"/>
</dbReference>
<dbReference type="Proteomes" id="UP001556367">
    <property type="component" value="Unassembled WGS sequence"/>
</dbReference>
<reference evidence="4" key="1">
    <citation type="submission" date="2024-06" db="EMBL/GenBank/DDBJ databases">
        <title>Multi-omics analyses provide insights into the biosynthesis of the anticancer antibiotic pleurotin in Hohenbuehelia grisea.</title>
        <authorList>
            <person name="Weaver J.A."/>
            <person name="Alberti F."/>
        </authorList>
    </citation>
    <scope>NUCLEOTIDE SEQUENCE [LARGE SCALE GENOMIC DNA]</scope>
    <source>
        <strain evidence="4">T-177</strain>
    </source>
</reference>
<comment type="caution">
    <text evidence="3">The sequence shown here is derived from an EMBL/GenBank/DDBJ whole genome shotgun (WGS) entry which is preliminary data.</text>
</comment>
<protein>
    <recommendedName>
        <fullName evidence="2">PWWP domain-containing protein</fullName>
    </recommendedName>
</protein>
<dbReference type="EMBL" id="JASNQZ010000006">
    <property type="protein sequence ID" value="KAL0957087.1"/>
    <property type="molecule type" value="Genomic_DNA"/>
</dbReference>
<feature type="compositionally biased region" description="Basic residues" evidence="1">
    <location>
        <begin position="184"/>
        <end position="196"/>
    </location>
</feature>
<dbReference type="InterPro" id="IPR000313">
    <property type="entry name" value="PWWP_dom"/>
</dbReference>
<evidence type="ECO:0000259" key="2">
    <source>
        <dbReference type="PROSITE" id="PS50812"/>
    </source>
</evidence>
<feature type="compositionally biased region" description="Acidic residues" evidence="1">
    <location>
        <begin position="204"/>
        <end position="221"/>
    </location>
</feature>
<accession>A0ABR3JMY5</accession>
<feature type="region of interest" description="Disordered" evidence="1">
    <location>
        <begin position="388"/>
        <end position="459"/>
    </location>
</feature>
<feature type="compositionally biased region" description="Basic residues" evidence="1">
    <location>
        <begin position="148"/>
        <end position="158"/>
    </location>
</feature>
<dbReference type="SMART" id="SM00293">
    <property type="entry name" value="PWWP"/>
    <property type="match status" value="1"/>
</dbReference>
<feature type="compositionally biased region" description="Acidic residues" evidence="1">
    <location>
        <begin position="123"/>
        <end position="141"/>
    </location>
</feature>
<dbReference type="SUPFAM" id="SSF63748">
    <property type="entry name" value="Tudor/PWWP/MBT"/>
    <property type="match status" value="1"/>
</dbReference>
<evidence type="ECO:0000313" key="3">
    <source>
        <dbReference type="EMBL" id="KAL0957087.1"/>
    </source>
</evidence>
<feature type="region of interest" description="Disordered" evidence="1">
    <location>
        <begin position="115"/>
        <end position="248"/>
    </location>
</feature>
<dbReference type="PROSITE" id="PS50812">
    <property type="entry name" value="PWWP"/>
    <property type="match status" value="1"/>
</dbReference>
<sequence>MSKKGATKTPKEPLSYEIRDVVLGKIRGYPPWPGMVVDPESVPPTVKRERPGKKSTFYCVRFFPMGDYAWLVSKDMSKLQKHEIQSYINEPFKKSGDLLEGYRIALDPKRWEEDVENAASAAGEEEANAEVDQLESADDGDASSTAGKSKKAVTKKRKRESESASKPKAAKKAKAKNDDETPAAKKKSPAKGKKNGAKSNTLVESEDEADGGAAEDDDEDAGPSKKASSPPAKRAKRGEKKKDEEEEGCASIPFPSFKVFIDSSCFRCGIFALLSSSFIFLAVTDPQHLATDSEALRVREWRHRLQKSFLGKTPPKEEDMSALDQLFTTIETYDKMNIQYLQFSKIGKVMRHVTALEDKKVPRDSEFKFRDRAKALVEQWHTILHKASDDVNGDAKEKEKSSPPDGEGKTDAVADKTAALDLNGKSENGMDEDSKDGSETAVVNGAEDASTADVTMAEA</sequence>
<dbReference type="CDD" id="cd05840">
    <property type="entry name" value="PWWP_ScIOC4-like"/>
    <property type="match status" value="1"/>
</dbReference>
<dbReference type="InterPro" id="IPR035503">
    <property type="entry name" value="IOC4-like_PWWP"/>
</dbReference>
<feature type="domain" description="PWWP" evidence="2">
    <location>
        <begin position="18"/>
        <end position="71"/>
    </location>
</feature>
<evidence type="ECO:0000313" key="4">
    <source>
        <dbReference type="Proteomes" id="UP001556367"/>
    </source>
</evidence>
<dbReference type="Pfam" id="PF00855">
    <property type="entry name" value="PWWP"/>
    <property type="match status" value="1"/>
</dbReference>
<proteinExistence type="predicted"/>
<gene>
    <name evidence="3" type="ORF">HGRIS_003182</name>
</gene>
<feature type="compositionally biased region" description="Basic and acidic residues" evidence="1">
    <location>
        <begin position="388"/>
        <end position="414"/>
    </location>
</feature>